<keyword evidence="1" id="KW-0677">Repeat</keyword>
<dbReference type="HOGENOM" id="CLU_882178_0_0_4"/>
<dbReference type="STRING" id="629741.GCWU000324_03122"/>
<evidence type="ECO:0000256" key="2">
    <source>
        <dbReference type="ARBA" id="ARBA00022803"/>
    </source>
</evidence>
<dbReference type="Proteomes" id="UP000003009">
    <property type="component" value="Unassembled WGS sequence"/>
</dbReference>
<reference evidence="3" key="1">
    <citation type="submission" date="2009-04" db="EMBL/GenBank/DDBJ databases">
        <authorList>
            <person name="Weinstock G."/>
            <person name="Sodergren E."/>
            <person name="Clifton S."/>
            <person name="Fulton L."/>
            <person name="Fulton B."/>
            <person name="Courtney L."/>
            <person name="Fronick C."/>
            <person name="Harrison M."/>
            <person name="Strong C."/>
            <person name="Farmer C."/>
            <person name="Delahaunty K."/>
            <person name="Markovic C."/>
            <person name="Hall O."/>
            <person name="Minx P."/>
            <person name="Tomlinson C."/>
            <person name="Mitreva M."/>
            <person name="Nelson J."/>
            <person name="Hou S."/>
            <person name="Wollam A."/>
            <person name="Pepin K.H."/>
            <person name="Johnson M."/>
            <person name="Bhonagiri V."/>
            <person name="Nash W.E."/>
            <person name="Warren W."/>
            <person name="Chinwalla A."/>
            <person name="Mardis E.R."/>
            <person name="Wilson R.K."/>
        </authorList>
    </citation>
    <scope>NUCLEOTIDE SEQUENCE [LARGE SCALE GENOMIC DNA]</scope>
    <source>
        <strain evidence="3">ATCC 51147</strain>
    </source>
</reference>
<comment type="caution">
    <text evidence="3">The sequence shown here is derived from an EMBL/GenBank/DDBJ whole genome shotgun (WGS) entry which is preliminary data.</text>
</comment>
<gene>
    <name evidence="3" type="ORF">GCWU000324_03122</name>
</gene>
<organism evidence="3 4">
    <name type="scientific">Kingella oralis ATCC 51147</name>
    <dbReference type="NCBI Taxonomy" id="629741"/>
    <lineage>
        <taxon>Bacteria</taxon>
        <taxon>Pseudomonadati</taxon>
        <taxon>Pseudomonadota</taxon>
        <taxon>Betaproteobacteria</taxon>
        <taxon>Neisseriales</taxon>
        <taxon>Neisseriaceae</taxon>
        <taxon>Kingella</taxon>
    </lineage>
</organism>
<dbReference type="AlphaFoldDB" id="C4GN33"/>
<dbReference type="InterPro" id="IPR019734">
    <property type="entry name" value="TPR_rpt"/>
</dbReference>
<dbReference type="SMART" id="SM00028">
    <property type="entry name" value="TPR"/>
    <property type="match status" value="6"/>
</dbReference>
<evidence type="ECO:0000313" key="4">
    <source>
        <dbReference type="Proteomes" id="UP000003009"/>
    </source>
</evidence>
<accession>C4GN33</accession>
<dbReference type="PANTHER" id="PTHR45641">
    <property type="entry name" value="TETRATRICOPEPTIDE REPEAT PROTEIN (AFU_ORTHOLOGUE AFUA_6G03870)"/>
    <property type="match status" value="1"/>
</dbReference>
<dbReference type="EMBL" id="ACJW02000008">
    <property type="protein sequence ID" value="EEP66718.1"/>
    <property type="molecule type" value="Genomic_DNA"/>
</dbReference>
<dbReference type="OrthoDB" id="8560958at2"/>
<dbReference type="Pfam" id="PF13424">
    <property type="entry name" value="TPR_12"/>
    <property type="match status" value="2"/>
</dbReference>
<keyword evidence="2" id="KW-0802">TPR repeat</keyword>
<proteinExistence type="predicted"/>
<name>C4GN33_9NEIS</name>
<dbReference type="InterPro" id="IPR011990">
    <property type="entry name" value="TPR-like_helical_dom_sf"/>
</dbReference>
<evidence type="ECO:0000313" key="3">
    <source>
        <dbReference type="EMBL" id="EEP66718.1"/>
    </source>
</evidence>
<sequence length="315" mass="35685">MPAMTPHQLKTQQQRHRQQIQNYQHQQLAQELQDTHDYTQHTHGETSPQHAQSLLNLGAWHTANGDYAAAEPLLKQAVHIQRQHSNPNALAQALNQLAINQLHTAQASEAQRNLEEALTLATEADLTAQIHDDLGNAHYTQENLAQALHHYEQAAARFERLYGMHHPKTAQAYTHAAAVYRQQDHAQEALSILQHTTQILETTAPAHHPSTALAHCELAAAHDALKHYPQAAEHYRQAAQHLARSVGTDHPLYAKYLCRHAYHHLQTHRPEQALTQLHQALLIFMNTYEDDHPIIHNTIQNIVLLMMMTGNDHPD</sequence>
<dbReference type="Gene3D" id="1.25.40.10">
    <property type="entry name" value="Tetratricopeptide repeat domain"/>
    <property type="match status" value="2"/>
</dbReference>
<evidence type="ECO:0000256" key="1">
    <source>
        <dbReference type="ARBA" id="ARBA00022737"/>
    </source>
</evidence>
<dbReference type="SUPFAM" id="SSF48452">
    <property type="entry name" value="TPR-like"/>
    <property type="match status" value="3"/>
</dbReference>
<protein>
    <submittedName>
        <fullName evidence="3">Tetratricopeptide repeat protein</fullName>
    </submittedName>
</protein>
<keyword evidence="4" id="KW-1185">Reference proteome</keyword>